<gene>
    <name evidence="9" type="ORF">LEP1GSC050_0526</name>
</gene>
<evidence type="ECO:0000256" key="7">
    <source>
        <dbReference type="RuleBase" id="RU000416"/>
    </source>
</evidence>
<dbReference type="InterPro" id="IPR001525">
    <property type="entry name" value="C5_MeTfrase"/>
</dbReference>
<evidence type="ECO:0000256" key="1">
    <source>
        <dbReference type="ARBA" id="ARBA00022603"/>
    </source>
</evidence>
<dbReference type="GO" id="GO:0003886">
    <property type="term" value="F:DNA (cytosine-5-)-methyltransferase activity"/>
    <property type="evidence" value="ECO:0007669"/>
    <property type="project" value="UniProtKB-EC"/>
</dbReference>
<evidence type="ECO:0000256" key="3">
    <source>
        <dbReference type="ARBA" id="ARBA00022691"/>
    </source>
</evidence>
<keyword evidence="4" id="KW-0680">Restriction system</keyword>
<evidence type="ECO:0000256" key="6">
    <source>
        <dbReference type="PROSITE-ProRule" id="PRU01016"/>
    </source>
</evidence>
<dbReference type="AlphaFoldDB" id="T0F580"/>
<protein>
    <recommendedName>
        <fullName evidence="8">Cytosine-specific methyltransferase</fullName>
        <ecNumber evidence="8">2.1.1.37</ecNumber>
    </recommendedName>
</protein>
<dbReference type="Gene3D" id="3.90.120.10">
    <property type="entry name" value="DNA Methylase, subunit A, domain 2"/>
    <property type="match status" value="1"/>
</dbReference>
<dbReference type="Proteomes" id="UP000015454">
    <property type="component" value="Unassembled WGS sequence"/>
</dbReference>
<reference evidence="9" key="1">
    <citation type="submission" date="2013-05" db="EMBL/GenBank/DDBJ databases">
        <authorList>
            <person name="Harkins D.M."/>
            <person name="Durkin A.S."/>
            <person name="Brinkac L.M."/>
            <person name="Haft D.H."/>
            <person name="Selengut J.D."/>
            <person name="Sanka R."/>
            <person name="DePew J."/>
            <person name="Purushe J."/>
            <person name="Hartskeerl R.A."/>
            <person name="Ahmed A."/>
            <person name="van der Linden H."/>
            <person name="Goris M.G.A."/>
            <person name="Vinetz J.M."/>
            <person name="Sutton G.G."/>
            <person name="Nierman W.C."/>
            <person name="Fouts D.E."/>
        </authorList>
    </citation>
    <scope>NUCLEOTIDE SEQUENCE [LARGE SCALE GENOMIC DNA]</scope>
    <source>
        <strain evidence="9">5399</strain>
    </source>
</reference>
<dbReference type="PANTHER" id="PTHR46098:SF1">
    <property type="entry name" value="TRNA (CYTOSINE(38)-C(5))-METHYLTRANSFERASE"/>
    <property type="match status" value="1"/>
</dbReference>
<dbReference type="EMBL" id="AHMO02000007">
    <property type="protein sequence ID" value="EQA46275.1"/>
    <property type="molecule type" value="Genomic_DNA"/>
</dbReference>
<keyword evidence="2 6" id="KW-0808">Transferase</keyword>
<accession>T0F580</accession>
<dbReference type="OrthoDB" id="9813719at2"/>
<evidence type="ECO:0000313" key="10">
    <source>
        <dbReference type="Proteomes" id="UP000015454"/>
    </source>
</evidence>
<feature type="active site" evidence="6">
    <location>
        <position position="70"/>
    </location>
</feature>
<comment type="similarity">
    <text evidence="6 7">Belongs to the class I-like SAM-binding methyltransferase superfamily. C5-methyltransferase family.</text>
</comment>
<dbReference type="PROSITE" id="PS00094">
    <property type="entry name" value="C5_MTASE_1"/>
    <property type="match status" value="1"/>
</dbReference>
<evidence type="ECO:0000313" key="9">
    <source>
        <dbReference type="EMBL" id="EQA46275.1"/>
    </source>
</evidence>
<dbReference type="RefSeq" id="WP_010568227.1">
    <property type="nucleotide sequence ID" value="NZ_AHMO02000007.1"/>
</dbReference>
<dbReference type="Gene3D" id="3.40.50.150">
    <property type="entry name" value="Vaccinia Virus protein VP39"/>
    <property type="match status" value="1"/>
</dbReference>
<keyword evidence="10" id="KW-1185">Reference proteome</keyword>
<dbReference type="SUPFAM" id="SSF53335">
    <property type="entry name" value="S-adenosyl-L-methionine-dependent methyltransferases"/>
    <property type="match status" value="1"/>
</dbReference>
<dbReference type="InterPro" id="IPR018117">
    <property type="entry name" value="C5_DNA_meth_AS"/>
</dbReference>
<evidence type="ECO:0000256" key="5">
    <source>
        <dbReference type="ARBA" id="ARBA00047422"/>
    </source>
</evidence>
<evidence type="ECO:0000256" key="8">
    <source>
        <dbReference type="RuleBase" id="RU000417"/>
    </source>
</evidence>
<comment type="caution">
    <text evidence="9">The sequence shown here is derived from an EMBL/GenBank/DDBJ whole genome shotgun (WGS) entry which is preliminary data.</text>
</comment>
<organism evidence="9 10">
    <name type="scientific">Leptospira broomii serovar Hurstbridge str. 5399</name>
    <dbReference type="NCBI Taxonomy" id="1049789"/>
    <lineage>
        <taxon>Bacteria</taxon>
        <taxon>Pseudomonadati</taxon>
        <taxon>Spirochaetota</taxon>
        <taxon>Spirochaetia</taxon>
        <taxon>Leptospirales</taxon>
        <taxon>Leptospiraceae</taxon>
        <taxon>Leptospira</taxon>
    </lineage>
</organism>
<comment type="catalytic activity">
    <reaction evidence="5 8">
        <text>a 2'-deoxycytidine in DNA + S-adenosyl-L-methionine = a 5-methyl-2'-deoxycytidine in DNA + S-adenosyl-L-homocysteine + H(+)</text>
        <dbReference type="Rhea" id="RHEA:13681"/>
        <dbReference type="Rhea" id="RHEA-COMP:11369"/>
        <dbReference type="Rhea" id="RHEA-COMP:11370"/>
        <dbReference type="ChEBI" id="CHEBI:15378"/>
        <dbReference type="ChEBI" id="CHEBI:57856"/>
        <dbReference type="ChEBI" id="CHEBI:59789"/>
        <dbReference type="ChEBI" id="CHEBI:85452"/>
        <dbReference type="ChEBI" id="CHEBI:85454"/>
        <dbReference type="EC" id="2.1.1.37"/>
    </reaction>
</comment>
<name>T0F580_9LEPT</name>
<evidence type="ECO:0000256" key="2">
    <source>
        <dbReference type="ARBA" id="ARBA00022679"/>
    </source>
</evidence>
<dbReference type="STRING" id="1049789.LEP1GSC050_0526"/>
<dbReference type="NCBIfam" id="TIGR00675">
    <property type="entry name" value="dcm"/>
    <property type="match status" value="1"/>
</dbReference>
<dbReference type="EC" id="2.1.1.37" evidence="8"/>
<keyword evidence="3 6" id="KW-0949">S-adenosyl-L-methionine</keyword>
<keyword evidence="1 6" id="KW-0489">Methyltransferase</keyword>
<proteinExistence type="inferred from homology"/>
<evidence type="ECO:0000256" key="4">
    <source>
        <dbReference type="ARBA" id="ARBA00022747"/>
    </source>
</evidence>
<dbReference type="Pfam" id="PF00145">
    <property type="entry name" value="DNA_methylase"/>
    <property type="match status" value="1"/>
</dbReference>
<dbReference type="PANTHER" id="PTHR46098">
    <property type="entry name" value="TRNA (CYTOSINE(38)-C(5))-METHYLTRANSFERASE"/>
    <property type="match status" value="1"/>
</dbReference>
<sequence>MKFIDLFAGLGGFHIALTKLGHDCVFACEIDEELRNIYSDNFGIRPEGDIRKINLKSIPKHDILCAGFPCQPFSKAGFQKGFNCPDYGDLFEYVYKIIKFHNPKFVFLENVPNIVKHNNGKTWKTIVDKLENIGYNINHNVLSPHFYGIPQIRERVYIICTKKYIPSFSWPGHKKTKDLSIKSILDTDPQNYKPLSKNKIQCINAWQILLDKLPKDIEIISPMWAMEFGANYPFEEYTPSKIGFSKLKNFKGSFGKSLKTVNENNISSLIPTYALTKEDKFPKWKIEFIKRNREFYKQNKSVIDHWLHLIKEFPPSFQKFEWNCKGEKRIIWNNLIQFRASGVRVKRPVTSPALISMTTQQLPIIGWQKRHMTFEECLKLQSLNKLKYLPESNTGKFRAVGNAVNANIVEIIAKSVFSQI</sequence>
<dbReference type="InterPro" id="IPR029063">
    <property type="entry name" value="SAM-dependent_MTases_sf"/>
</dbReference>
<dbReference type="PROSITE" id="PS51679">
    <property type="entry name" value="SAM_MT_C5"/>
    <property type="match status" value="1"/>
</dbReference>
<dbReference type="InterPro" id="IPR050750">
    <property type="entry name" value="C5-MTase"/>
</dbReference>
<dbReference type="PRINTS" id="PR00105">
    <property type="entry name" value="C5METTRFRASE"/>
</dbReference>
<dbReference type="GO" id="GO:0032259">
    <property type="term" value="P:methylation"/>
    <property type="evidence" value="ECO:0007669"/>
    <property type="project" value="UniProtKB-KW"/>
</dbReference>
<dbReference type="GO" id="GO:0009307">
    <property type="term" value="P:DNA restriction-modification system"/>
    <property type="evidence" value="ECO:0007669"/>
    <property type="project" value="UniProtKB-KW"/>
</dbReference>